<evidence type="ECO:0000259" key="6">
    <source>
        <dbReference type="PROSITE" id="PS51635"/>
    </source>
</evidence>
<dbReference type="PANTHER" id="PTHR14226:SF57">
    <property type="entry name" value="BLR7027 PROTEIN"/>
    <property type="match status" value="1"/>
</dbReference>
<feature type="active site" description="Nucleophile" evidence="4">
    <location>
        <position position="70"/>
    </location>
</feature>
<evidence type="ECO:0000313" key="8">
    <source>
        <dbReference type="Proteomes" id="UP000028981"/>
    </source>
</evidence>
<dbReference type="EMBL" id="JQGC01000007">
    <property type="protein sequence ID" value="KFL31142.1"/>
    <property type="molecule type" value="Genomic_DNA"/>
</dbReference>
<comment type="caution">
    <text evidence="4">Lacks conserved residue(s) required for the propagation of feature annotation.</text>
</comment>
<evidence type="ECO:0000256" key="4">
    <source>
        <dbReference type="PROSITE-ProRule" id="PRU01161"/>
    </source>
</evidence>
<keyword evidence="3 4" id="KW-0443">Lipid metabolism</keyword>
<protein>
    <recommendedName>
        <fullName evidence="6">PNPLA domain-containing protein</fullName>
    </recommendedName>
</protein>
<evidence type="ECO:0000256" key="5">
    <source>
        <dbReference type="SAM" id="SignalP"/>
    </source>
</evidence>
<dbReference type="PROSITE" id="PS51635">
    <property type="entry name" value="PNPLA"/>
    <property type="match status" value="1"/>
</dbReference>
<keyword evidence="8" id="KW-1185">Reference proteome</keyword>
<sequence>MTIARNLIPTMLAAALFGTLPVAAADTPRIGIILGGGGETGIAWETGVLAALADQAGLTFDKVDIVVGTSAGAFAGEYYASGIDLDAQVEKERTRQVVTAPVPAGEGMSAIPPELMAALLSTDGTIEERGQHIGKLAVEVKTAISSADLVGYVGTMLSGSDWPQQVDLRVTTVDAETGKTVLWDRDDNVSLAAAVASSAAVPGFMPAVEINGRHYTDAPRTPFSPEIVAEKGLNAIIYIGLPTPTLSNTVEETALTELEAKGLKVVRITGGENAAPLIAGALDPSLRPQAVELGLADGAAAAEAVAALLK</sequence>
<comment type="caution">
    <text evidence="7">The sequence shown here is derived from an EMBL/GenBank/DDBJ whole genome shotgun (WGS) entry which is preliminary data.</text>
</comment>
<gene>
    <name evidence="7" type="ORF">JP75_09555</name>
</gene>
<keyword evidence="1 4" id="KW-0378">Hydrolase</keyword>
<feature type="short sequence motif" description="GXSXG" evidence="4">
    <location>
        <begin position="68"/>
        <end position="72"/>
    </location>
</feature>
<keyword evidence="2 4" id="KW-0442">Lipid degradation</keyword>
<dbReference type="OrthoDB" id="5290098at2"/>
<dbReference type="PANTHER" id="PTHR14226">
    <property type="entry name" value="NEUROPATHY TARGET ESTERASE/SWISS CHEESE D.MELANOGASTER"/>
    <property type="match status" value="1"/>
</dbReference>
<dbReference type="InterPro" id="IPR050301">
    <property type="entry name" value="NTE"/>
</dbReference>
<evidence type="ECO:0000256" key="2">
    <source>
        <dbReference type="ARBA" id="ARBA00022963"/>
    </source>
</evidence>
<feature type="signal peptide" evidence="5">
    <location>
        <begin position="1"/>
        <end position="24"/>
    </location>
</feature>
<dbReference type="Proteomes" id="UP000028981">
    <property type="component" value="Unassembled WGS sequence"/>
</dbReference>
<dbReference type="STRING" id="46914.JP75_09555"/>
<evidence type="ECO:0000313" key="7">
    <source>
        <dbReference type="EMBL" id="KFL31142.1"/>
    </source>
</evidence>
<proteinExistence type="predicted"/>
<accession>A0A087M2N9</accession>
<dbReference type="GO" id="GO:0016042">
    <property type="term" value="P:lipid catabolic process"/>
    <property type="evidence" value="ECO:0007669"/>
    <property type="project" value="UniProtKB-UniRule"/>
</dbReference>
<dbReference type="AlphaFoldDB" id="A0A087M2N9"/>
<feature type="active site" description="Proton acceptor" evidence="4">
    <location>
        <position position="217"/>
    </location>
</feature>
<dbReference type="GO" id="GO:0016787">
    <property type="term" value="F:hydrolase activity"/>
    <property type="evidence" value="ECO:0007669"/>
    <property type="project" value="UniProtKB-UniRule"/>
</dbReference>
<dbReference type="RefSeq" id="WP_035082177.1">
    <property type="nucleotide sequence ID" value="NZ_JQGC01000007.1"/>
</dbReference>
<keyword evidence="5" id="KW-0732">Signal</keyword>
<dbReference type="Gene3D" id="3.40.1090.10">
    <property type="entry name" value="Cytosolic phospholipase A2 catalytic domain"/>
    <property type="match status" value="2"/>
</dbReference>
<dbReference type="Pfam" id="PF01734">
    <property type="entry name" value="Patatin"/>
    <property type="match status" value="1"/>
</dbReference>
<reference evidence="7 8" key="1">
    <citation type="submission" date="2014-08" db="EMBL/GenBank/DDBJ databases">
        <authorList>
            <person name="Hassan Y.I."/>
            <person name="Lepp D."/>
            <person name="Zhou T."/>
        </authorList>
    </citation>
    <scope>NUCLEOTIDE SEQUENCE [LARGE SCALE GENOMIC DNA]</scope>
    <source>
        <strain evidence="7 8">IFO13584</strain>
    </source>
</reference>
<evidence type="ECO:0000256" key="3">
    <source>
        <dbReference type="ARBA" id="ARBA00023098"/>
    </source>
</evidence>
<dbReference type="InterPro" id="IPR002641">
    <property type="entry name" value="PNPLA_dom"/>
</dbReference>
<evidence type="ECO:0000256" key="1">
    <source>
        <dbReference type="ARBA" id="ARBA00022801"/>
    </source>
</evidence>
<organism evidence="7 8">
    <name type="scientific">Devosia riboflavina</name>
    <dbReference type="NCBI Taxonomy" id="46914"/>
    <lineage>
        <taxon>Bacteria</taxon>
        <taxon>Pseudomonadati</taxon>
        <taxon>Pseudomonadota</taxon>
        <taxon>Alphaproteobacteria</taxon>
        <taxon>Hyphomicrobiales</taxon>
        <taxon>Devosiaceae</taxon>
        <taxon>Devosia</taxon>
    </lineage>
</organism>
<dbReference type="SUPFAM" id="SSF52151">
    <property type="entry name" value="FabD/lysophospholipase-like"/>
    <property type="match status" value="1"/>
</dbReference>
<dbReference type="InterPro" id="IPR016035">
    <property type="entry name" value="Acyl_Trfase/lysoPLipase"/>
</dbReference>
<feature type="chain" id="PRO_5001825961" description="PNPLA domain-containing protein" evidence="5">
    <location>
        <begin position="25"/>
        <end position="310"/>
    </location>
</feature>
<name>A0A087M2N9_9HYPH</name>
<feature type="domain" description="PNPLA" evidence="6">
    <location>
        <begin position="33"/>
        <end position="230"/>
    </location>
</feature>